<reference evidence="2 3" key="1">
    <citation type="journal article" date="2009" name="PLoS Genet.">
        <title>Genomic analysis of the basal lineage fungus Rhizopus oryzae reveals a whole-genome duplication.</title>
        <authorList>
            <person name="Ma L.-J."/>
            <person name="Ibrahim A.S."/>
            <person name="Skory C."/>
            <person name="Grabherr M.G."/>
            <person name="Burger G."/>
            <person name="Butler M."/>
            <person name="Elias M."/>
            <person name="Idnurm A."/>
            <person name="Lang B.F."/>
            <person name="Sone T."/>
            <person name="Abe A."/>
            <person name="Calvo S.E."/>
            <person name="Corrochano L.M."/>
            <person name="Engels R."/>
            <person name="Fu J."/>
            <person name="Hansberg W."/>
            <person name="Kim J.-M."/>
            <person name="Kodira C.D."/>
            <person name="Koehrsen M.J."/>
            <person name="Liu B."/>
            <person name="Miranda-Saavedra D."/>
            <person name="O'Leary S."/>
            <person name="Ortiz-Castellanos L."/>
            <person name="Poulter R."/>
            <person name="Rodriguez-Romero J."/>
            <person name="Ruiz-Herrera J."/>
            <person name="Shen Y.-Q."/>
            <person name="Zeng Q."/>
            <person name="Galagan J."/>
            <person name="Birren B.W."/>
            <person name="Cuomo C.A."/>
            <person name="Wickes B.L."/>
        </authorList>
    </citation>
    <scope>NUCLEOTIDE SEQUENCE [LARGE SCALE GENOMIC DNA]</scope>
    <source>
        <strain evidence="3">RA 99-880 / ATCC MYA-4621 / FGSC 9543 / NRRL 43880</strain>
    </source>
</reference>
<dbReference type="Proteomes" id="UP000009138">
    <property type="component" value="Unassembled WGS sequence"/>
</dbReference>
<evidence type="ECO:0000313" key="2">
    <source>
        <dbReference type="EMBL" id="EIE83222.1"/>
    </source>
</evidence>
<dbReference type="RefSeq" id="XP_067518618.1">
    <property type="nucleotide sequence ID" value="XM_067662517.1"/>
</dbReference>
<dbReference type="EMBL" id="CH476736">
    <property type="protein sequence ID" value="EIE83222.1"/>
    <property type="molecule type" value="Genomic_DNA"/>
</dbReference>
<feature type="region of interest" description="Disordered" evidence="1">
    <location>
        <begin position="1"/>
        <end position="56"/>
    </location>
</feature>
<name>I1C442_RHIO9</name>
<evidence type="ECO:0000256" key="1">
    <source>
        <dbReference type="SAM" id="MobiDB-lite"/>
    </source>
</evidence>
<sequence>MRATTSTISHPPTSPSSWQLQTPTKLPPPPDTQSPPLQKPSKPDHTPPTIGQTGCL</sequence>
<gene>
    <name evidence="2" type="ORF">RO3G_07927</name>
</gene>
<proteinExistence type="predicted"/>
<dbReference type="AlphaFoldDB" id="I1C442"/>
<evidence type="ECO:0000313" key="3">
    <source>
        <dbReference type="Proteomes" id="UP000009138"/>
    </source>
</evidence>
<feature type="compositionally biased region" description="Low complexity" evidence="1">
    <location>
        <begin position="1"/>
        <end position="24"/>
    </location>
</feature>
<dbReference type="VEuPathDB" id="FungiDB:RO3G_07927"/>
<organism evidence="2 3">
    <name type="scientific">Rhizopus delemar (strain RA 99-880 / ATCC MYA-4621 / FGSC 9543 / NRRL 43880)</name>
    <name type="common">Mucormycosis agent</name>
    <name type="synonym">Rhizopus arrhizus var. delemar</name>
    <dbReference type="NCBI Taxonomy" id="246409"/>
    <lineage>
        <taxon>Eukaryota</taxon>
        <taxon>Fungi</taxon>
        <taxon>Fungi incertae sedis</taxon>
        <taxon>Mucoromycota</taxon>
        <taxon>Mucoromycotina</taxon>
        <taxon>Mucoromycetes</taxon>
        <taxon>Mucorales</taxon>
        <taxon>Mucorineae</taxon>
        <taxon>Rhizopodaceae</taxon>
        <taxon>Rhizopus</taxon>
    </lineage>
</organism>
<dbReference type="InParanoid" id="I1C442"/>
<accession>I1C442</accession>
<keyword evidence="3" id="KW-1185">Reference proteome</keyword>
<dbReference type="GeneID" id="93614898"/>
<protein>
    <submittedName>
        <fullName evidence="2">Uncharacterized protein</fullName>
    </submittedName>
</protein>